<gene>
    <name evidence="1" type="ORF">XENOCAPTIV_028794</name>
</gene>
<protein>
    <submittedName>
        <fullName evidence="1">Uncharacterized protein</fullName>
    </submittedName>
</protein>
<keyword evidence="2" id="KW-1185">Reference proteome</keyword>
<name>A0ABV0QX28_9TELE</name>
<evidence type="ECO:0000313" key="2">
    <source>
        <dbReference type="Proteomes" id="UP001434883"/>
    </source>
</evidence>
<proteinExistence type="predicted"/>
<accession>A0ABV0QX28</accession>
<dbReference type="Proteomes" id="UP001434883">
    <property type="component" value="Unassembled WGS sequence"/>
</dbReference>
<sequence>MSEEHLPPHLALHVYTSPPVSLTHPPLLYCYETSKKRHPDVKRIKKMLIKGGKLSSPVLKKRMFLLKREKKKIQLTPDSGFCKYFFFVIYSPIQAAKVLIAVCHFYI</sequence>
<evidence type="ECO:0000313" key="1">
    <source>
        <dbReference type="EMBL" id="MEQ2200404.1"/>
    </source>
</evidence>
<reference evidence="1 2" key="1">
    <citation type="submission" date="2021-06" db="EMBL/GenBank/DDBJ databases">
        <authorList>
            <person name="Palmer J.M."/>
        </authorList>
    </citation>
    <scope>NUCLEOTIDE SEQUENCE [LARGE SCALE GENOMIC DNA]</scope>
    <source>
        <strain evidence="1 2">XC_2019</strain>
        <tissue evidence="1">Muscle</tissue>
    </source>
</reference>
<dbReference type="EMBL" id="JAHRIN010026010">
    <property type="protein sequence ID" value="MEQ2200404.1"/>
    <property type="molecule type" value="Genomic_DNA"/>
</dbReference>
<comment type="caution">
    <text evidence="1">The sequence shown here is derived from an EMBL/GenBank/DDBJ whole genome shotgun (WGS) entry which is preliminary data.</text>
</comment>
<organism evidence="1 2">
    <name type="scientific">Xenoophorus captivus</name>
    <dbReference type="NCBI Taxonomy" id="1517983"/>
    <lineage>
        <taxon>Eukaryota</taxon>
        <taxon>Metazoa</taxon>
        <taxon>Chordata</taxon>
        <taxon>Craniata</taxon>
        <taxon>Vertebrata</taxon>
        <taxon>Euteleostomi</taxon>
        <taxon>Actinopterygii</taxon>
        <taxon>Neopterygii</taxon>
        <taxon>Teleostei</taxon>
        <taxon>Neoteleostei</taxon>
        <taxon>Acanthomorphata</taxon>
        <taxon>Ovalentaria</taxon>
        <taxon>Atherinomorphae</taxon>
        <taxon>Cyprinodontiformes</taxon>
        <taxon>Goodeidae</taxon>
        <taxon>Xenoophorus</taxon>
    </lineage>
</organism>